<dbReference type="Pfam" id="PF10087">
    <property type="entry name" value="DUF2325"/>
    <property type="match status" value="1"/>
</dbReference>
<organism evidence="3 4">
    <name type="scientific">Desulfofustis glycolicus DSM 9705</name>
    <dbReference type="NCBI Taxonomy" id="1121409"/>
    <lineage>
        <taxon>Bacteria</taxon>
        <taxon>Pseudomonadati</taxon>
        <taxon>Thermodesulfobacteriota</taxon>
        <taxon>Desulfobulbia</taxon>
        <taxon>Desulfobulbales</taxon>
        <taxon>Desulfocapsaceae</taxon>
        <taxon>Desulfofustis</taxon>
    </lineage>
</organism>
<evidence type="ECO:0000256" key="2">
    <source>
        <dbReference type="SAM" id="Coils"/>
    </source>
</evidence>
<proteinExistence type="inferred from homology"/>
<dbReference type="InterPro" id="IPR016772">
    <property type="entry name" value="UCP020408"/>
</dbReference>
<dbReference type="EMBL" id="FQXS01000054">
    <property type="protein sequence ID" value="SHI14835.1"/>
    <property type="molecule type" value="Genomic_DNA"/>
</dbReference>
<dbReference type="Proteomes" id="UP000184139">
    <property type="component" value="Unassembled WGS sequence"/>
</dbReference>
<sequence length="418" mass="46868">MKKDSETESTVSSSGRRRTTWQTVTNYHCSIVGICLRRQDMRALSRKKYFSGCRDGYSDFRMHSYLVTAMATRSEQSRALAKLLDAKYRLAVKRYATASNEAEIEALWQEDLAAGKIAGGYWAIMTHPAAGAKYLSSVYGHCHLLGYDFFGDYRRDARETESLREQVSALEEVLAAEHLEHLAEQEQLLQELAVLRERVHLLPPARPEPQEKVLEKPSADAGAQKELGDRLARLLCRECELVAENLRLAAACEQMENELARAQESLGVQEKQLTRACRELEELHGELKAVELALLAGTVEEPCAECSDVNTEACPGKNLCGKTILYVGGQHKMVPRYREMVEKLGAQFIHHDGGKEHARRLLPQLLGGADLVFCPVDCVSHDACYCVKNMCKRYQKPFVMMRSSGLSSLAKELSRAVQ</sequence>
<evidence type="ECO:0000256" key="1">
    <source>
        <dbReference type="ARBA" id="ARBA00007189"/>
    </source>
</evidence>
<name>A0A1M5YS20_9BACT</name>
<reference evidence="3 4" key="1">
    <citation type="submission" date="2016-11" db="EMBL/GenBank/DDBJ databases">
        <authorList>
            <person name="Jaros S."/>
            <person name="Januszkiewicz K."/>
            <person name="Wedrychowicz H."/>
        </authorList>
    </citation>
    <scope>NUCLEOTIDE SEQUENCE [LARGE SCALE GENOMIC DNA]</scope>
    <source>
        <strain evidence="3 4">DSM 9705</strain>
    </source>
</reference>
<dbReference type="RefSeq" id="WP_073379447.1">
    <property type="nucleotide sequence ID" value="NZ_FQXS01000054.1"/>
</dbReference>
<dbReference type="AlphaFoldDB" id="A0A1M5YS20"/>
<comment type="similarity">
    <text evidence="1">Belongs to the UPF0751 family.</text>
</comment>
<accession>A0A1M5YS20</accession>
<keyword evidence="2" id="KW-0175">Coiled coil</keyword>
<dbReference type="OrthoDB" id="7829313at2"/>
<dbReference type="STRING" id="1121409.SAMN02745124_04387"/>
<gene>
    <name evidence="3" type="ORF">SAMN02745124_04387</name>
</gene>
<feature type="coiled-coil region" evidence="2">
    <location>
        <begin position="245"/>
        <end position="293"/>
    </location>
</feature>
<keyword evidence="4" id="KW-1185">Reference proteome</keyword>
<evidence type="ECO:0008006" key="5">
    <source>
        <dbReference type="Google" id="ProtNLM"/>
    </source>
</evidence>
<evidence type="ECO:0000313" key="3">
    <source>
        <dbReference type="EMBL" id="SHI14835.1"/>
    </source>
</evidence>
<protein>
    <recommendedName>
        <fullName evidence="5">DUF2325 domain-containing protein</fullName>
    </recommendedName>
</protein>
<evidence type="ECO:0000313" key="4">
    <source>
        <dbReference type="Proteomes" id="UP000184139"/>
    </source>
</evidence>